<keyword evidence="3" id="KW-1185">Reference proteome</keyword>
<sequence>MNRFLNFVARSSQALAIVDVALMFALVVQVGFRSVTMERTGSWKSSEPGIHPDWKIDFRNPFETISSIEDSI</sequence>
<gene>
    <name evidence="2" type="ORF">EDE15_4164</name>
</gene>
<evidence type="ECO:0000313" key="2">
    <source>
        <dbReference type="EMBL" id="RSL18574.1"/>
    </source>
</evidence>
<protein>
    <submittedName>
        <fullName evidence="2">Uncharacterized protein</fullName>
    </submittedName>
</protein>
<keyword evidence="1" id="KW-0812">Transmembrane</keyword>
<accession>A0A428MNU7</accession>
<reference evidence="2 3" key="1">
    <citation type="submission" date="2018-12" db="EMBL/GenBank/DDBJ databases">
        <title>Sequencing of bacterial isolates from soil warming experiment in Harvard Forest, Massachusetts, USA.</title>
        <authorList>
            <person name="Deangelis K."/>
        </authorList>
    </citation>
    <scope>NUCLEOTIDE SEQUENCE [LARGE SCALE GENOMIC DNA]</scope>
    <source>
        <strain evidence="2 3">EB153</strain>
    </source>
</reference>
<keyword evidence="1" id="KW-0472">Membrane</keyword>
<name>A0A428MNU7_9BACT</name>
<proteinExistence type="predicted"/>
<evidence type="ECO:0000313" key="3">
    <source>
        <dbReference type="Proteomes" id="UP000269669"/>
    </source>
</evidence>
<dbReference type="Proteomes" id="UP000269669">
    <property type="component" value="Unassembled WGS sequence"/>
</dbReference>
<dbReference type="RefSeq" id="WP_125486921.1">
    <property type="nucleotide sequence ID" value="NZ_RSDW01000001.1"/>
</dbReference>
<dbReference type="EMBL" id="RSDW01000001">
    <property type="protein sequence ID" value="RSL18574.1"/>
    <property type="molecule type" value="Genomic_DNA"/>
</dbReference>
<comment type="caution">
    <text evidence="2">The sequence shown here is derived from an EMBL/GenBank/DDBJ whole genome shotgun (WGS) entry which is preliminary data.</text>
</comment>
<organism evidence="2 3">
    <name type="scientific">Edaphobacter aggregans</name>
    <dbReference type="NCBI Taxonomy" id="570835"/>
    <lineage>
        <taxon>Bacteria</taxon>
        <taxon>Pseudomonadati</taxon>
        <taxon>Acidobacteriota</taxon>
        <taxon>Terriglobia</taxon>
        <taxon>Terriglobales</taxon>
        <taxon>Acidobacteriaceae</taxon>
        <taxon>Edaphobacter</taxon>
    </lineage>
</organism>
<keyword evidence="1" id="KW-1133">Transmembrane helix</keyword>
<dbReference type="AlphaFoldDB" id="A0A428MNU7"/>
<evidence type="ECO:0000256" key="1">
    <source>
        <dbReference type="SAM" id="Phobius"/>
    </source>
</evidence>
<feature type="transmembrane region" description="Helical" evidence="1">
    <location>
        <begin position="12"/>
        <end position="32"/>
    </location>
</feature>